<evidence type="ECO:0000256" key="2">
    <source>
        <dbReference type="ARBA" id="ARBA00023002"/>
    </source>
</evidence>
<dbReference type="SUPFAM" id="SSF50331">
    <property type="entry name" value="MOP-like"/>
    <property type="match status" value="1"/>
</dbReference>
<dbReference type="GO" id="GO:0006099">
    <property type="term" value="P:tricarboxylic acid cycle"/>
    <property type="evidence" value="ECO:0007669"/>
    <property type="project" value="TreeGrafter"/>
</dbReference>
<sequence>MRFLVLPCDGIGPEITRATMEVLEAANQRFGLGITSDYEDVGFPSLEKYGTTLRDEVIDKARTYDGIVLGPQSHMDYPARDKGGVNVSGGFRVRLDLYANVRPARTRPYLPGKKMDLVIMREATEGFYPDRNMYKGLGEFMPTEDVALSVRKLTSKACERIAREAFKLAMRRGKKVTAVHKANNFIITDGFFLDWVRKVHQDFPEVELNDVIIDAMAAHLDLASELSGSLGLAGSINANAETGLVCAQAQHGSAPDIENQNIANPSSLILSVAMMLTWLGEQRGLPAMVEAGSAIEHAVDAVLENPANRTRDLGGQVNTGAFGALVAAEVAGTALAQDVPAGYPADYAATVEAAKSQGKVVIYTSTDIAQAQALLDAFTAKYGIAVEYNDLGTNGAYNRAISEAAASQMGADIVWSSAMDLQMTLAADGYACNALGCQLSGGQQQRVAICRALVYQPRVLLLDEPLSNLDAKLREEARYWIRKLILDLEICAILVTHDQTEALAAADHILLLQNGRIVQDGTPHDIYSNPRSFYAADFLGANNIARGRVLRAEGANVTIGGEGWELPGQVRDGARLAPDTQAQAVIRVEQIHVTDQPGPDRLEMVLDDSLYLGDRWEYRVRRGDLQIKAHGARELPPGRVYAQIAADKVWVFPAENAA</sequence>
<dbReference type="InterPro" id="IPR003439">
    <property type="entry name" value="ABC_transporter-like_ATP-bd"/>
</dbReference>
<evidence type="ECO:0000256" key="1">
    <source>
        <dbReference type="ARBA" id="ARBA00007769"/>
    </source>
</evidence>
<evidence type="ECO:0000313" key="4">
    <source>
        <dbReference type="EMBL" id="GLC62834.1"/>
    </source>
</evidence>
<dbReference type="GO" id="GO:0016887">
    <property type="term" value="F:ATP hydrolysis activity"/>
    <property type="evidence" value="ECO:0007669"/>
    <property type="project" value="InterPro"/>
</dbReference>
<accession>A0A9W6FAX3</accession>
<dbReference type="SUPFAM" id="SSF53850">
    <property type="entry name" value="Periplasmic binding protein-like II"/>
    <property type="match status" value="1"/>
</dbReference>
<dbReference type="Gene3D" id="3.40.50.300">
    <property type="entry name" value="P-loop containing nucleotide triphosphate hydrolases"/>
    <property type="match status" value="1"/>
</dbReference>
<dbReference type="PANTHER" id="PTHR11835">
    <property type="entry name" value="DECARBOXYLATING DEHYDROGENASES-ISOCITRATE, ISOPROPYLMALATE, TARTRATE"/>
    <property type="match status" value="1"/>
</dbReference>
<name>A0A9W6FAX3_9CHLO</name>
<dbReference type="Pfam" id="PF00180">
    <property type="entry name" value="Iso_dh"/>
    <property type="match status" value="2"/>
</dbReference>
<gene>
    <name evidence="4" type="primary">PLESTB003995</name>
    <name evidence="4" type="ORF">PLESTB_001949100</name>
</gene>
<evidence type="ECO:0000313" key="5">
    <source>
        <dbReference type="Proteomes" id="UP001165080"/>
    </source>
</evidence>
<proteinExistence type="inferred from homology"/>
<dbReference type="SMART" id="SM01329">
    <property type="entry name" value="Iso_dh"/>
    <property type="match status" value="1"/>
</dbReference>
<dbReference type="GO" id="GO:0005524">
    <property type="term" value="F:ATP binding"/>
    <property type="evidence" value="ECO:0007669"/>
    <property type="project" value="InterPro"/>
</dbReference>
<dbReference type="Gene3D" id="3.40.718.10">
    <property type="entry name" value="Isopropylmalate Dehydrogenase"/>
    <property type="match status" value="1"/>
</dbReference>
<comment type="similarity">
    <text evidence="1">Belongs to the isocitrate and isopropylmalate dehydrogenases family.</text>
</comment>
<dbReference type="PROSITE" id="PS00211">
    <property type="entry name" value="ABC_TRANSPORTER_1"/>
    <property type="match status" value="1"/>
</dbReference>
<feature type="domain" description="ABC transporter" evidence="3">
    <location>
        <begin position="289"/>
        <end position="539"/>
    </location>
</feature>
<dbReference type="SUPFAM" id="SSF53659">
    <property type="entry name" value="Isocitrate/Isopropylmalate dehydrogenase-like"/>
    <property type="match status" value="1"/>
</dbReference>
<dbReference type="EMBL" id="BRXU01000073">
    <property type="protein sequence ID" value="GLC62834.1"/>
    <property type="molecule type" value="Genomic_DNA"/>
</dbReference>
<dbReference type="GO" id="GO:0006102">
    <property type="term" value="P:isocitrate metabolic process"/>
    <property type="evidence" value="ECO:0007669"/>
    <property type="project" value="TreeGrafter"/>
</dbReference>
<keyword evidence="5" id="KW-1185">Reference proteome</keyword>
<protein>
    <recommendedName>
        <fullName evidence="3">ABC transporter domain-containing protein</fullName>
    </recommendedName>
</protein>
<reference evidence="4 5" key="1">
    <citation type="journal article" date="2023" name="Commun. Biol.">
        <title>Reorganization of the ancestral sex-determining regions during the evolution of trioecy in Pleodorina starrii.</title>
        <authorList>
            <person name="Takahashi K."/>
            <person name="Suzuki S."/>
            <person name="Kawai-Toyooka H."/>
            <person name="Yamamoto K."/>
            <person name="Hamaji T."/>
            <person name="Ootsuki R."/>
            <person name="Yamaguchi H."/>
            <person name="Kawachi M."/>
            <person name="Higashiyama T."/>
            <person name="Nozaki H."/>
        </authorList>
    </citation>
    <scope>NUCLEOTIDE SEQUENCE [LARGE SCALE GENOMIC DNA]</scope>
    <source>
        <strain evidence="4 5">NIES-4479</strain>
    </source>
</reference>
<keyword evidence="2" id="KW-0560">Oxidoreductase</keyword>
<dbReference type="InterPro" id="IPR027417">
    <property type="entry name" value="P-loop_NTPase"/>
</dbReference>
<dbReference type="PROSITE" id="PS50893">
    <property type="entry name" value="ABC_TRANSPORTER_2"/>
    <property type="match status" value="1"/>
</dbReference>
<evidence type="ECO:0000259" key="3">
    <source>
        <dbReference type="PROSITE" id="PS50893"/>
    </source>
</evidence>
<organism evidence="4 5">
    <name type="scientific">Pleodorina starrii</name>
    <dbReference type="NCBI Taxonomy" id="330485"/>
    <lineage>
        <taxon>Eukaryota</taxon>
        <taxon>Viridiplantae</taxon>
        <taxon>Chlorophyta</taxon>
        <taxon>core chlorophytes</taxon>
        <taxon>Chlorophyceae</taxon>
        <taxon>CS clade</taxon>
        <taxon>Chlamydomonadales</taxon>
        <taxon>Volvocaceae</taxon>
        <taxon>Pleodorina</taxon>
    </lineage>
</organism>
<dbReference type="InterPro" id="IPR008995">
    <property type="entry name" value="Mo/tungstate-bd_C_term_dom"/>
</dbReference>
<dbReference type="PANTHER" id="PTHR11835:SF34">
    <property type="entry name" value="ISOCITRATE DEHYDROGENASE [NAD] SUBUNIT ALPHA, MITOCHONDRIAL"/>
    <property type="match status" value="1"/>
</dbReference>
<dbReference type="InterPro" id="IPR017871">
    <property type="entry name" value="ABC_transporter-like_CS"/>
</dbReference>
<dbReference type="InterPro" id="IPR024084">
    <property type="entry name" value="IsoPropMal-DH-like_dom"/>
</dbReference>
<comment type="caution">
    <text evidence="4">The sequence shown here is derived from an EMBL/GenBank/DDBJ whole genome shotgun (WGS) entry which is preliminary data.</text>
</comment>
<dbReference type="AlphaFoldDB" id="A0A9W6FAX3"/>
<dbReference type="Gene3D" id="3.40.190.10">
    <property type="entry name" value="Periplasmic binding protein-like II"/>
    <property type="match status" value="1"/>
</dbReference>
<dbReference type="Pfam" id="PF00005">
    <property type="entry name" value="ABC_tran"/>
    <property type="match status" value="1"/>
</dbReference>
<dbReference type="Proteomes" id="UP001165080">
    <property type="component" value="Unassembled WGS sequence"/>
</dbReference>
<dbReference type="GO" id="GO:0004449">
    <property type="term" value="F:isocitrate dehydrogenase (NAD+) activity"/>
    <property type="evidence" value="ECO:0007669"/>
    <property type="project" value="TreeGrafter"/>
</dbReference>
<dbReference type="SUPFAM" id="SSF52540">
    <property type="entry name" value="P-loop containing nucleoside triphosphate hydrolases"/>
    <property type="match status" value="1"/>
</dbReference>